<feature type="region of interest" description="Disordered" evidence="5">
    <location>
        <begin position="693"/>
        <end position="734"/>
    </location>
</feature>
<feature type="compositionally biased region" description="Low complexity" evidence="5">
    <location>
        <begin position="693"/>
        <end position="706"/>
    </location>
</feature>
<feature type="region of interest" description="Disordered" evidence="5">
    <location>
        <begin position="362"/>
        <end position="407"/>
    </location>
</feature>
<dbReference type="AlphaFoldDB" id="A0A150H096"/>
<keyword evidence="3" id="KW-0963">Cytoplasm</keyword>
<proteinExistence type="predicted"/>
<organism evidence="6 7">
    <name type="scientific">Gonium pectorale</name>
    <name type="common">Green alga</name>
    <dbReference type="NCBI Taxonomy" id="33097"/>
    <lineage>
        <taxon>Eukaryota</taxon>
        <taxon>Viridiplantae</taxon>
        <taxon>Chlorophyta</taxon>
        <taxon>core chlorophytes</taxon>
        <taxon>Chlorophyceae</taxon>
        <taxon>CS clade</taxon>
        <taxon>Chlamydomonadales</taxon>
        <taxon>Volvocaceae</taxon>
        <taxon>Gonium</taxon>
    </lineage>
</organism>
<evidence type="ECO:0000313" key="6">
    <source>
        <dbReference type="EMBL" id="KXZ55511.1"/>
    </source>
</evidence>
<feature type="compositionally biased region" description="Low complexity" evidence="5">
    <location>
        <begin position="845"/>
        <end position="864"/>
    </location>
</feature>
<evidence type="ECO:0000256" key="2">
    <source>
        <dbReference type="ARBA" id="ARBA00004496"/>
    </source>
</evidence>
<feature type="compositionally biased region" description="Pro residues" evidence="5">
    <location>
        <begin position="707"/>
        <end position="719"/>
    </location>
</feature>
<dbReference type="Proteomes" id="UP000075714">
    <property type="component" value="Unassembled WGS sequence"/>
</dbReference>
<feature type="compositionally biased region" description="Low complexity" evidence="5">
    <location>
        <begin position="363"/>
        <end position="373"/>
    </location>
</feature>
<feature type="region of interest" description="Disordered" evidence="5">
    <location>
        <begin position="826"/>
        <end position="876"/>
    </location>
</feature>
<gene>
    <name evidence="6" type="ORF">GPECTOR_2g1060</name>
</gene>
<dbReference type="PANTHER" id="PTHR31250">
    <property type="entry name" value="IQ DOMAIN-CONTAINING PROTEIN IQM3"/>
    <property type="match status" value="1"/>
</dbReference>
<evidence type="ECO:0000256" key="1">
    <source>
        <dbReference type="ARBA" id="ARBA00004123"/>
    </source>
</evidence>
<evidence type="ECO:0000313" key="7">
    <source>
        <dbReference type="Proteomes" id="UP000075714"/>
    </source>
</evidence>
<feature type="region of interest" description="Disordered" evidence="5">
    <location>
        <begin position="635"/>
        <end position="657"/>
    </location>
</feature>
<evidence type="ECO:0000256" key="5">
    <source>
        <dbReference type="SAM" id="MobiDB-lite"/>
    </source>
</evidence>
<comment type="caution">
    <text evidence="6">The sequence shown here is derived from an EMBL/GenBank/DDBJ whole genome shotgun (WGS) entry which is preliminary data.</text>
</comment>
<dbReference type="GO" id="GO:0005737">
    <property type="term" value="C:cytoplasm"/>
    <property type="evidence" value="ECO:0007669"/>
    <property type="project" value="UniProtKB-SubCell"/>
</dbReference>
<dbReference type="InterPro" id="IPR044159">
    <property type="entry name" value="IQM"/>
</dbReference>
<feature type="region of interest" description="Disordered" evidence="5">
    <location>
        <begin position="917"/>
        <end position="949"/>
    </location>
</feature>
<feature type="region of interest" description="Disordered" evidence="5">
    <location>
        <begin position="483"/>
        <end position="521"/>
    </location>
</feature>
<accession>A0A150H096</accession>
<feature type="compositionally biased region" description="Low complexity" evidence="5">
    <location>
        <begin position="935"/>
        <end position="949"/>
    </location>
</feature>
<name>A0A150H096_GONPE</name>
<feature type="compositionally biased region" description="Low complexity" evidence="5">
    <location>
        <begin position="218"/>
        <end position="261"/>
    </location>
</feature>
<dbReference type="GO" id="GO:0005634">
    <property type="term" value="C:nucleus"/>
    <property type="evidence" value="ECO:0007669"/>
    <property type="project" value="UniProtKB-SubCell"/>
</dbReference>
<evidence type="ECO:0000256" key="3">
    <source>
        <dbReference type="ARBA" id="ARBA00022490"/>
    </source>
</evidence>
<dbReference type="STRING" id="33097.A0A150H096"/>
<keyword evidence="7" id="KW-1185">Reference proteome</keyword>
<sequence>MAVTAASAAAAADTLPPADGKASAAATGGSCDACGTSSGYIAGAGIAAGEGAGGGGSCSDASGAGLGSTSPLASSGAPCFFRASRVSLSDANASAAGEALRQASMTARKAHFTRDNLVAYMRWVRASRGVLKLAGKASYRGPHPQLLLRCEHWLEVTDSQHRYGSNLRVYFDYWVAEMEAAELTPPPSPAIMSPSPSHLALAALATQHSLGQGGGGAAACAPQAGVTSPGQQAPPAEAGPDADAAHASSGHPSSASRPPSRFSGDNHSQPHPQAQGNGHSLHTRGPPPGNRNVHLSHRHLAAHHHFPDTHARWEGQEGHGQPQTSPHEHLRMAVSERPTSVDFQPASHHEATAASGDAEGLTAMAAQQQQQPPRQEPGAPPRRRSCGEPNGPARGEGGAWRDAAPQVRASSDMVRPVVLAHVGAGAVVGGHVSSTASRSPFGQAAQSTAFGMSPVIPEEQPHQQGPAHERQGEDAALEGDLGMSRAGSLIGPGGLPATPLPPGPPAEGGRFCGGEAGEPPLMMTPPPPSFSCGIAPAGGGTGAGDAVGGVTSTVLRAAKLMSNRSSVGNGSNFFRWLDAGPGLEVDLAHLGVPRAKLDAERVKYLTPQELLEYELDVDIETGLLRYKRSGKLLHTGPDHAGRVSIDEHRRPPTPPPPAIPLSLLGEGAAWWLGSSTAAATAAAAAAAGLGTAAGEGQQVQQSSTPPLRLPSPGPPPPPLSQRTSQCPSRHSARRVAMATVPEGLPGAGGSGLLDLGPPPDLGAELQQRLQLLAGGAASSGDPPGNPIVEPAAVAAPGGENAAGAGGYGAGVMLPGLEAGDHPAFSVLSRPEAPAGAGAGSGGDCGSPACGSSAAAGASTDTGNSSGSGGGSGGGRALVEGAAESHCPAAAPASTQCDVESQAPRLAPIRVAALPPPTVTSFRASGGGNGQSPLTPMGMPPAAGGEGASAPRTPLAGEATVTVAATPAAGRGGAAHEDRVCEKVTKWIYVVDPELRLFVHPKVRGRFHHSSFLRGGAVVAAGGLSARHGQLRLLTADSGHYWPREENFRWLCEHLVSVGADLSACDLRSKHMTVPAATGRELMERMGVPPPAWRLPYLQPSWPSPTASAELAAAAAAAAAAAGQQLDELPSPLRGSLVAAAASEAAVAELIDVRGSE</sequence>
<dbReference type="OrthoDB" id="7344096at2759"/>
<feature type="region of interest" description="Disordered" evidence="5">
    <location>
        <begin position="455"/>
        <end position="474"/>
    </location>
</feature>
<dbReference type="EMBL" id="LSYV01000003">
    <property type="protein sequence ID" value="KXZ55511.1"/>
    <property type="molecule type" value="Genomic_DNA"/>
</dbReference>
<dbReference type="PANTHER" id="PTHR31250:SF27">
    <property type="entry name" value="IQ DOMAIN-CONTAINING PROTEIN IQM5"/>
    <property type="match status" value="1"/>
</dbReference>
<evidence type="ECO:0000256" key="4">
    <source>
        <dbReference type="ARBA" id="ARBA00023242"/>
    </source>
</evidence>
<feature type="region of interest" description="Disordered" evidence="5">
    <location>
        <begin position="210"/>
        <end position="294"/>
    </location>
</feature>
<feature type="compositionally biased region" description="Polar residues" evidence="5">
    <location>
        <begin position="263"/>
        <end position="280"/>
    </location>
</feature>
<keyword evidence="4" id="KW-0539">Nucleus</keyword>
<protein>
    <submittedName>
        <fullName evidence="6">Uncharacterized protein</fullName>
    </submittedName>
</protein>
<feature type="compositionally biased region" description="Basic and acidic residues" evidence="5">
    <location>
        <begin position="636"/>
        <end position="650"/>
    </location>
</feature>
<comment type="subcellular location">
    <subcellularLocation>
        <location evidence="2">Cytoplasm</location>
    </subcellularLocation>
    <subcellularLocation>
        <location evidence="1">Nucleus</location>
    </subcellularLocation>
</comment>
<feature type="compositionally biased region" description="Gly residues" evidence="5">
    <location>
        <begin position="865"/>
        <end position="875"/>
    </location>
</feature>
<reference evidence="7" key="1">
    <citation type="journal article" date="2016" name="Nat. Commun.">
        <title>The Gonium pectorale genome demonstrates co-option of cell cycle regulation during the evolution of multicellularity.</title>
        <authorList>
            <person name="Hanschen E.R."/>
            <person name="Marriage T.N."/>
            <person name="Ferris P.J."/>
            <person name="Hamaji T."/>
            <person name="Toyoda A."/>
            <person name="Fujiyama A."/>
            <person name="Neme R."/>
            <person name="Noguchi H."/>
            <person name="Minakuchi Y."/>
            <person name="Suzuki M."/>
            <person name="Kawai-Toyooka H."/>
            <person name="Smith D.R."/>
            <person name="Sparks H."/>
            <person name="Anderson J."/>
            <person name="Bakaric R."/>
            <person name="Luria V."/>
            <person name="Karger A."/>
            <person name="Kirschner M.W."/>
            <person name="Durand P.M."/>
            <person name="Michod R.E."/>
            <person name="Nozaki H."/>
            <person name="Olson B.J."/>
        </authorList>
    </citation>
    <scope>NUCLEOTIDE SEQUENCE [LARGE SCALE GENOMIC DNA]</scope>
    <source>
        <strain evidence="7">NIES-2863</strain>
    </source>
</reference>